<evidence type="ECO:0000313" key="1">
    <source>
        <dbReference type="EMBL" id="HGU40016.1"/>
    </source>
</evidence>
<evidence type="ECO:0008006" key="2">
    <source>
        <dbReference type="Google" id="ProtNLM"/>
    </source>
</evidence>
<dbReference type="AlphaFoldDB" id="A0A7C4RVB0"/>
<dbReference type="InterPro" id="IPR008947">
    <property type="entry name" value="PLipase_C/P1_nuclease_dom_sf"/>
</dbReference>
<name>A0A7C4RVB0_9BACT</name>
<accession>A0A7C4RVB0</accession>
<proteinExistence type="predicted"/>
<organism evidence="1">
    <name type="scientific">Fervidobacterium thailandense</name>
    <dbReference type="NCBI Taxonomy" id="1008305"/>
    <lineage>
        <taxon>Bacteria</taxon>
        <taxon>Thermotogati</taxon>
        <taxon>Thermotogota</taxon>
        <taxon>Thermotogae</taxon>
        <taxon>Thermotogales</taxon>
        <taxon>Fervidobacteriaceae</taxon>
        <taxon>Fervidobacterium</taxon>
    </lineage>
</organism>
<gene>
    <name evidence="1" type="ORF">ENT77_02300</name>
</gene>
<protein>
    <recommendedName>
        <fullName evidence="2">Phospholipase</fullName>
    </recommendedName>
</protein>
<reference evidence="1" key="1">
    <citation type="journal article" date="2020" name="mSystems">
        <title>Genome- and Community-Level Interaction Insights into Carbon Utilization and Element Cycling Functions of Hydrothermarchaeota in Hydrothermal Sediment.</title>
        <authorList>
            <person name="Zhou Z."/>
            <person name="Liu Y."/>
            <person name="Xu W."/>
            <person name="Pan J."/>
            <person name="Luo Z.H."/>
            <person name="Li M."/>
        </authorList>
    </citation>
    <scope>NUCLEOTIDE SEQUENCE [LARGE SCALE GENOMIC DNA]</scope>
    <source>
        <strain evidence="1">SpSt-609</strain>
    </source>
</reference>
<sequence length="343" mass="39521">MCALRCIKIYLILFLLIVLFSSLEFGWSGHGAFTFLVIANSGVNLNFRVSIRSKDFSENRIYRIGGNLANFLEQDILGQNHRLIESYLKNSFGFLNNPPIDGTVPAWQIVAFYSMFPDIGIDDVKGFSWIQDNVLGDGHGLRHGKIKVGPIEVFEADRSFLYFMNLSRLLLISGNLYWGLRFFGYALHYLQDISQPYHVRPGTVLELFLYPFDTNTRNLLRNAHTAGDRLLAYLILYERERLESLIRESKPTFFDSQNQLILEAFMYSYYKFPKFHTMVKDTFGNLLFTRAPSVEEMAYMKNNTKFNELVSYTLEMLSTISGVIKGLLIELAKELEAAYQIGF</sequence>
<dbReference type="GO" id="GO:0016788">
    <property type="term" value="F:hydrolase activity, acting on ester bonds"/>
    <property type="evidence" value="ECO:0007669"/>
    <property type="project" value="InterPro"/>
</dbReference>
<comment type="caution">
    <text evidence="1">The sequence shown here is derived from an EMBL/GenBank/DDBJ whole genome shotgun (WGS) entry which is preliminary data.</text>
</comment>
<dbReference type="SUPFAM" id="SSF48537">
    <property type="entry name" value="Phospholipase C/P1 nuclease"/>
    <property type="match status" value="1"/>
</dbReference>
<dbReference type="Gene3D" id="1.10.575.10">
    <property type="entry name" value="P1 Nuclease"/>
    <property type="match status" value="1"/>
</dbReference>
<dbReference type="EMBL" id="DSZY01000012">
    <property type="protein sequence ID" value="HGU40016.1"/>
    <property type="molecule type" value="Genomic_DNA"/>
</dbReference>